<dbReference type="AlphaFoldDB" id="A0A9X3MUI1"/>
<keyword evidence="1" id="KW-1133">Transmembrane helix</keyword>
<comment type="caution">
    <text evidence="2">The sequence shown here is derived from an EMBL/GenBank/DDBJ whole genome shotgun (WGS) entry which is preliminary data.</text>
</comment>
<feature type="transmembrane region" description="Helical" evidence="1">
    <location>
        <begin position="205"/>
        <end position="226"/>
    </location>
</feature>
<protein>
    <recommendedName>
        <fullName evidence="4">ABC transporter permease</fullName>
    </recommendedName>
</protein>
<accession>A0A9X3MUI1</accession>
<feature type="transmembrane region" description="Helical" evidence="1">
    <location>
        <begin position="177"/>
        <end position="199"/>
    </location>
</feature>
<dbReference type="RefSeq" id="WP_270038767.1">
    <property type="nucleotide sequence ID" value="NZ_JAPDOD010000004.1"/>
</dbReference>
<feature type="transmembrane region" description="Helical" evidence="1">
    <location>
        <begin position="233"/>
        <end position="254"/>
    </location>
</feature>
<sequence>MSAQNRSEGFWAGCAAHFAAARFAVIGLVLLFGFSAVFAAAFHNPQPHQVKVAIVGPPEALRQARATLDPQQFSAVSYPTEAAAREALRAEAVHGGYANGRILVASASGFVAAQKTGQALQALDPRAAVVDVAPLPAHDARGLSPFVTVTATTMASMVFAVLLTFAGGRHALRARIVALLLVAGLGGVAVALSVDTIVGALTDDFWGLAGVIALLILAVALTVHGLGRLIGHAGVGVAALTFMLVGITSSGGGVGQQFEPGFYRAVSQVLPNGAALTAVRNDVYLSGAHTAGALAVLCAWAAAGAVALLVGHHRGPLFATA</sequence>
<keyword evidence="3" id="KW-1185">Reference proteome</keyword>
<dbReference type="EMBL" id="JAPDOD010000004">
    <property type="protein sequence ID" value="MDA0159998.1"/>
    <property type="molecule type" value="Genomic_DNA"/>
</dbReference>
<evidence type="ECO:0008006" key="4">
    <source>
        <dbReference type="Google" id="ProtNLM"/>
    </source>
</evidence>
<evidence type="ECO:0000313" key="2">
    <source>
        <dbReference type="EMBL" id="MDA0159998.1"/>
    </source>
</evidence>
<organism evidence="2 3">
    <name type="scientific">Solirubrobacter ginsenosidimutans</name>
    <dbReference type="NCBI Taxonomy" id="490573"/>
    <lineage>
        <taxon>Bacteria</taxon>
        <taxon>Bacillati</taxon>
        <taxon>Actinomycetota</taxon>
        <taxon>Thermoleophilia</taxon>
        <taxon>Solirubrobacterales</taxon>
        <taxon>Solirubrobacteraceae</taxon>
        <taxon>Solirubrobacter</taxon>
    </lineage>
</organism>
<reference evidence="2" key="1">
    <citation type="submission" date="2022-10" db="EMBL/GenBank/DDBJ databases">
        <title>The WGS of Solirubrobacter ginsenosidimutans DSM 21036.</title>
        <authorList>
            <person name="Jiang Z."/>
        </authorList>
    </citation>
    <scope>NUCLEOTIDE SEQUENCE</scope>
    <source>
        <strain evidence="2">DSM 21036</strain>
    </source>
</reference>
<dbReference type="Proteomes" id="UP001149140">
    <property type="component" value="Unassembled WGS sequence"/>
</dbReference>
<keyword evidence="1" id="KW-0812">Transmembrane</keyword>
<feature type="transmembrane region" description="Helical" evidence="1">
    <location>
        <begin position="21"/>
        <end position="42"/>
    </location>
</feature>
<evidence type="ECO:0000313" key="3">
    <source>
        <dbReference type="Proteomes" id="UP001149140"/>
    </source>
</evidence>
<proteinExistence type="predicted"/>
<feature type="transmembrane region" description="Helical" evidence="1">
    <location>
        <begin position="143"/>
        <end position="165"/>
    </location>
</feature>
<gene>
    <name evidence="2" type="ORF">OM076_06980</name>
</gene>
<evidence type="ECO:0000256" key="1">
    <source>
        <dbReference type="SAM" id="Phobius"/>
    </source>
</evidence>
<name>A0A9X3MUI1_9ACTN</name>
<feature type="transmembrane region" description="Helical" evidence="1">
    <location>
        <begin position="291"/>
        <end position="311"/>
    </location>
</feature>
<keyword evidence="1" id="KW-0472">Membrane</keyword>